<dbReference type="InterPro" id="IPR011050">
    <property type="entry name" value="Pectin_lyase_fold/virulence"/>
</dbReference>
<feature type="domain" description="Right handed beta helix" evidence="2">
    <location>
        <begin position="162"/>
        <end position="331"/>
    </location>
</feature>
<dbReference type="InterPro" id="IPR012334">
    <property type="entry name" value="Pectin_lyas_fold"/>
</dbReference>
<feature type="signal peptide" evidence="1">
    <location>
        <begin position="1"/>
        <end position="22"/>
    </location>
</feature>
<dbReference type="Proteomes" id="UP000319004">
    <property type="component" value="Chromosome"/>
</dbReference>
<dbReference type="SUPFAM" id="SSF51126">
    <property type="entry name" value="Pectin lyase-like"/>
    <property type="match status" value="1"/>
</dbReference>
<dbReference type="KEGG" id="snep:Enr13x_16080"/>
<gene>
    <name evidence="3" type="ORF">Enr13x_16080</name>
</gene>
<dbReference type="AlphaFoldDB" id="A0A518HLP0"/>
<evidence type="ECO:0000256" key="1">
    <source>
        <dbReference type="SAM" id="SignalP"/>
    </source>
</evidence>
<protein>
    <recommendedName>
        <fullName evidence="2">Right handed beta helix domain-containing protein</fullName>
    </recommendedName>
</protein>
<dbReference type="OrthoDB" id="252131at2"/>
<evidence type="ECO:0000313" key="4">
    <source>
        <dbReference type="Proteomes" id="UP000319004"/>
    </source>
</evidence>
<dbReference type="EMBL" id="CP037423">
    <property type="protein sequence ID" value="QDV41765.1"/>
    <property type="molecule type" value="Genomic_DNA"/>
</dbReference>
<organism evidence="3 4">
    <name type="scientific">Stieleria neptunia</name>
    <dbReference type="NCBI Taxonomy" id="2527979"/>
    <lineage>
        <taxon>Bacteria</taxon>
        <taxon>Pseudomonadati</taxon>
        <taxon>Planctomycetota</taxon>
        <taxon>Planctomycetia</taxon>
        <taxon>Pirellulales</taxon>
        <taxon>Pirellulaceae</taxon>
        <taxon>Stieleria</taxon>
    </lineage>
</organism>
<proteinExistence type="predicted"/>
<evidence type="ECO:0000313" key="3">
    <source>
        <dbReference type="EMBL" id="QDV41765.1"/>
    </source>
</evidence>
<evidence type="ECO:0000259" key="2">
    <source>
        <dbReference type="Pfam" id="PF13229"/>
    </source>
</evidence>
<name>A0A518HLP0_9BACT</name>
<dbReference type="Pfam" id="PF13229">
    <property type="entry name" value="Beta_helix"/>
    <property type="match status" value="1"/>
</dbReference>
<dbReference type="InterPro" id="IPR039448">
    <property type="entry name" value="Beta_helix"/>
</dbReference>
<dbReference type="RefSeq" id="WP_145385437.1">
    <property type="nucleotide sequence ID" value="NZ_CP037423.1"/>
</dbReference>
<feature type="chain" id="PRO_5022085579" description="Right handed beta helix domain-containing protein" evidence="1">
    <location>
        <begin position="23"/>
        <end position="406"/>
    </location>
</feature>
<dbReference type="SMART" id="SM00710">
    <property type="entry name" value="PbH1"/>
    <property type="match status" value="8"/>
</dbReference>
<keyword evidence="1" id="KW-0732">Signal</keyword>
<reference evidence="3 4" key="1">
    <citation type="submission" date="2019-03" db="EMBL/GenBank/DDBJ databases">
        <title>Deep-cultivation of Planctomycetes and their phenomic and genomic characterization uncovers novel biology.</title>
        <authorList>
            <person name="Wiegand S."/>
            <person name="Jogler M."/>
            <person name="Boedeker C."/>
            <person name="Pinto D."/>
            <person name="Vollmers J."/>
            <person name="Rivas-Marin E."/>
            <person name="Kohn T."/>
            <person name="Peeters S.H."/>
            <person name="Heuer A."/>
            <person name="Rast P."/>
            <person name="Oberbeckmann S."/>
            <person name="Bunk B."/>
            <person name="Jeske O."/>
            <person name="Meyerdierks A."/>
            <person name="Storesund J.E."/>
            <person name="Kallscheuer N."/>
            <person name="Luecker S."/>
            <person name="Lage O.M."/>
            <person name="Pohl T."/>
            <person name="Merkel B.J."/>
            <person name="Hornburger P."/>
            <person name="Mueller R.-W."/>
            <person name="Bruemmer F."/>
            <person name="Labrenz M."/>
            <person name="Spormann A.M."/>
            <person name="Op den Camp H."/>
            <person name="Overmann J."/>
            <person name="Amann R."/>
            <person name="Jetten M.S.M."/>
            <person name="Mascher T."/>
            <person name="Medema M.H."/>
            <person name="Devos D.P."/>
            <person name="Kaster A.-K."/>
            <person name="Ovreas L."/>
            <person name="Rohde M."/>
            <person name="Galperin M.Y."/>
            <person name="Jogler C."/>
        </authorList>
    </citation>
    <scope>NUCLEOTIDE SEQUENCE [LARGE SCALE GENOMIC DNA]</scope>
    <source>
        <strain evidence="3 4">Enr13</strain>
    </source>
</reference>
<keyword evidence="4" id="KW-1185">Reference proteome</keyword>
<dbReference type="InterPro" id="IPR006626">
    <property type="entry name" value="PbH1"/>
</dbReference>
<accession>A0A518HLP0</accession>
<dbReference type="Gene3D" id="2.160.20.10">
    <property type="entry name" value="Single-stranded right-handed beta-helix, Pectin lyase-like"/>
    <property type="match status" value="1"/>
</dbReference>
<sequence precursor="true">MNIRSRRLIFIASLLFSFGSTAAVSAEVIRVGPGDDWFAILAGDSLKPGDELVFRGGVYSDARRLVLRHRGDPGNPILIRAAEGERVLLRRPDAKQNSMNLEGCQHLVVSGLEITGGAAGIRIGPDASGTPSSDLVLQDLHLHHIGGVAVTCNHERTVYRRITLRRNHIHHTAGHGEAFYLGANDGKGVFCDSLIEHNYIHDLNGPNISQGDGIEIKQGSFGNRIVANVIHDTKYPGITVYGTNGQPRNVIEGNVIWNTGDHGIQAAADAILRNNFIAHAKGCGIYSRQHQGAIPDNLRIEGNHVVATGDPALRLIGGGSAGAGIEVLGNTLMGRADGLAVRVERLNALTAKANRGLGAVDGSSAIAASWSSVSHAAPSLPPLEQNPAWKFLPRSECVARFTVSVK</sequence>